<comment type="subunit">
    <text evidence="15">Interacts with RSC1A1.</text>
</comment>
<evidence type="ECO:0000256" key="6">
    <source>
        <dbReference type="ARBA" id="ARBA00015492"/>
    </source>
</evidence>
<dbReference type="Gene3D" id="3.90.870.10">
    <property type="entry name" value="DHBP synthase"/>
    <property type="match status" value="1"/>
</dbReference>
<keyword evidence="10" id="KW-0809">Transit peptide</keyword>
<evidence type="ECO:0000313" key="18">
    <source>
        <dbReference type="Proteomes" id="UP000299084"/>
    </source>
</evidence>
<evidence type="ECO:0000256" key="5">
    <source>
        <dbReference type="ARBA" id="ARBA00012584"/>
    </source>
</evidence>
<dbReference type="GO" id="GO:0005739">
    <property type="term" value="C:mitochondrion"/>
    <property type="evidence" value="ECO:0007669"/>
    <property type="project" value="UniProtKB-SubCell"/>
</dbReference>
<dbReference type="PROSITE" id="PS51163">
    <property type="entry name" value="YRDC"/>
    <property type="match status" value="1"/>
</dbReference>
<organism evidence="17 18">
    <name type="scientific">Camelus dromedarius</name>
    <name type="common">Dromedary</name>
    <name type="synonym">Arabian camel</name>
    <dbReference type="NCBI Taxonomy" id="9838"/>
    <lineage>
        <taxon>Eukaryota</taxon>
        <taxon>Metazoa</taxon>
        <taxon>Chordata</taxon>
        <taxon>Craniata</taxon>
        <taxon>Vertebrata</taxon>
        <taxon>Euteleostomi</taxon>
        <taxon>Mammalia</taxon>
        <taxon>Eutheria</taxon>
        <taxon>Laurasiatheria</taxon>
        <taxon>Artiodactyla</taxon>
        <taxon>Tylopoda</taxon>
        <taxon>Camelidae</taxon>
        <taxon>Camelus</taxon>
    </lineage>
</organism>
<dbReference type="GO" id="GO:0003725">
    <property type="term" value="F:double-stranded RNA binding"/>
    <property type="evidence" value="ECO:0007669"/>
    <property type="project" value="InterPro"/>
</dbReference>
<dbReference type="AlphaFoldDB" id="A0A5N4DEL5"/>
<evidence type="ECO:0000256" key="9">
    <source>
        <dbReference type="ARBA" id="ARBA00022679"/>
    </source>
</evidence>
<dbReference type="FunFam" id="3.90.870.10:FF:000007">
    <property type="entry name" value="YrdC N6-threonylcarbamoyltransferase domain containing"/>
    <property type="match status" value="1"/>
</dbReference>
<dbReference type="GO" id="GO:0061710">
    <property type="term" value="F:L-threonylcarbamoyladenylate synthase"/>
    <property type="evidence" value="ECO:0007669"/>
    <property type="project" value="UniProtKB-EC"/>
</dbReference>
<dbReference type="PANTHER" id="PTHR17490">
    <property type="entry name" value="SUA5"/>
    <property type="match status" value="1"/>
</dbReference>
<keyword evidence="7" id="KW-1003">Cell membrane</keyword>
<evidence type="ECO:0000259" key="16">
    <source>
        <dbReference type="PROSITE" id="PS51163"/>
    </source>
</evidence>
<evidence type="ECO:0000256" key="15">
    <source>
        <dbReference type="ARBA" id="ARBA00063146"/>
    </source>
</evidence>
<evidence type="ECO:0000256" key="7">
    <source>
        <dbReference type="ARBA" id="ARBA00022475"/>
    </source>
</evidence>
<comment type="catalytic activity">
    <reaction evidence="13">
        <text>L-threonine + hydrogencarbonate + ATP = L-threonylcarbamoyladenylate + diphosphate + H2O</text>
        <dbReference type="Rhea" id="RHEA:36407"/>
        <dbReference type="ChEBI" id="CHEBI:15377"/>
        <dbReference type="ChEBI" id="CHEBI:17544"/>
        <dbReference type="ChEBI" id="CHEBI:30616"/>
        <dbReference type="ChEBI" id="CHEBI:33019"/>
        <dbReference type="ChEBI" id="CHEBI:57926"/>
        <dbReference type="ChEBI" id="CHEBI:73682"/>
        <dbReference type="EC" id="2.7.7.87"/>
    </reaction>
</comment>
<name>A0A5N4DEL5_CAMDR</name>
<evidence type="ECO:0000256" key="1">
    <source>
        <dbReference type="ARBA" id="ARBA00004173"/>
    </source>
</evidence>
<keyword evidence="12" id="KW-0472">Membrane</keyword>
<gene>
    <name evidence="17" type="ORF">Cadr_000013670</name>
</gene>
<keyword evidence="9" id="KW-0808">Transferase</keyword>
<evidence type="ECO:0000256" key="2">
    <source>
        <dbReference type="ARBA" id="ARBA00004202"/>
    </source>
</evidence>
<evidence type="ECO:0000256" key="4">
    <source>
        <dbReference type="ARBA" id="ARBA00007663"/>
    </source>
</evidence>
<dbReference type="EC" id="2.7.7.87" evidence="5"/>
<keyword evidence="11" id="KW-0496">Mitochondrion</keyword>
<comment type="function">
    <text evidence="14">Cytoplasmic and mitochondrial threonylcarbamoyl-AMP synthase required for the formation of a threonylcarbamoyl group on adenosine at position 37 (t(6)A37) in tRNAs that read codons beginning with adenine. Catalyzes the conversion of L-threonine, HCO(3)(-)/CO(2) and ATP to give threonylcarbamoyl-AMP (TC-AMP) as the acyladenylate intermediate, with the release of diphosphate. Participates in t(6)A37 formation in cytoplasmic and mitochondrial tRNAs. May regulate the activity of some transporters.</text>
</comment>
<comment type="similarity">
    <text evidence="4">Belongs to the SUA5 family.</text>
</comment>
<dbReference type="NCBIfam" id="TIGR00057">
    <property type="entry name" value="L-threonylcarbamoyladenylate synthase"/>
    <property type="match status" value="1"/>
</dbReference>
<proteinExistence type="inferred from homology"/>
<evidence type="ECO:0000313" key="17">
    <source>
        <dbReference type="EMBL" id="KAB1269344.1"/>
    </source>
</evidence>
<evidence type="ECO:0000256" key="10">
    <source>
        <dbReference type="ARBA" id="ARBA00022946"/>
    </source>
</evidence>
<dbReference type="GO" id="GO:0000049">
    <property type="term" value="F:tRNA binding"/>
    <property type="evidence" value="ECO:0007669"/>
    <property type="project" value="TreeGrafter"/>
</dbReference>
<dbReference type="Proteomes" id="UP000299084">
    <property type="component" value="Unassembled WGS sequence"/>
</dbReference>
<dbReference type="Pfam" id="PF01300">
    <property type="entry name" value="Sua5_yciO_yrdC"/>
    <property type="match status" value="1"/>
</dbReference>
<evidence type="ECO:0000256" key="8">
    <source>
        <dbReference type="ARBA" id="ARBA00022490"/>
    </source>
</evidence>
<evidence type="ECO:0000256" key="13">
    <source>
        <dbReference type="ARBA" id="ARBA00048366"/>
    </source>
</evidence>
<evidence type="ECO:0000256" key="12">
    <source>
        <dbReference type="ARBA" id="ARBA00023136"/>
    </source>
</evidence>
<dbReference type="PANTHER" id="PTHR17490:SF10">
    <property type="entry name" value="THREONYLCARBAMOYL-AMP SYNTHASE"/>
    <property type="match status" value="1"/>
</dbReference>
<feature type="domain" description="YrdC-like" evidence="16">
    <location>
        <begin position="1"/>
        <end position="181"/>
    </location>
</feature>
<reference evidence="17 18" key="1">
    <citation type="journal article" date="2019" name="Mol. Ecol. Resour.">
        <title>Improving Illumina assemblies with Hi-C and long reads: an example with the North African dromedary.</title>
        <authorList>
            <person name="Elbers J.P."/>
            <person name="Rogers M.F."/>
            <person name="Perelman P.L."/>
            <person name="Proskuryakova A.A."/>
            <person name="Serdyukova N.A."/>
            <person name="Johnson W.E."/>
            <person name="Horin P."/>
            <person name="Corander J."/>
            <person name="Murphy D."/>
            <person name="Burger P.A."/>
        </authorList>
    </citation>
    <scope>NUCLEOTIDE SEQUENCE [LARGE SCALE GENOMIC DNA]</scope>
    <source>
        <strain evidence="17">Drom800</strain>
        <tissue evidence="17">Blood</tissue>
    </source>
</reference>
<dbReference type="InterPro" id="IPR006070">
    <property type="entry name" value="Sua5-like_dom"/>
</dbReference>
<keyword evidence="8" id="KW-0963">Cytoplasm</keyword>
<dbReference type="SUPFAM" id="SSF55821">
    <property type="entry name" value="YrdC/RibB"/>
    <property type="match status" value="1"/>
</dbReference>
<evidence type="ECO:0000256" key="3">
    <source>
        <dbReference type="ARBA" id="ARBA00004496"/>
    </source>
</evidence>
<evidence type="ECO:0000256" key="11">
    <source>
        <dbReference type="ARBA" id="ARBA00023128"/>
    </source>
</evidence>
<protein>
    <recommendedName>
        <fullName evidence="6">Threonylcarbamoyl-AMP synthase</fullName>
        <ecNumber evidence="5">2.7.7.87</ecNumber>
    </recommendedName>
</protein>
<sequence length="258" mass="28240">MRAGAVVAVPTDTLYGLACSASCSEALSAVYRIKGRNEIKPLAVCLGRVADVYRYCHVRVPEGLLNDLLPGPVTLVMERSEELNKDLNPFTPLVGIRIPDHAFMQDLAQVFGGPLALTSANLSSQASSLTVEEFQDLWPHLSLVIDGGPIGDGQSPKCRLGSTVVDLSVPGKFGIIRPGWIHQGFDEQSIGRWNSLECPGEHYSHPAEVWAVPLTLTLILLLKLLRREGPRTGAGHYVSVFWWLARPHLQRPLGLQCY</sequence>
<comment type="caution">
    <text evidence="17">The sequence shown here is derived from an EMBL/GenBank/DDBJ whole genome shotgun (WGS) entry which is preliminary data.</text>
</comment>
<keyword evidence="18" id="KW-1185">Reference proteome</keyword>
<dbReference type="STRING" id="9838.ENSCDRP00005014235"/>
<dbReference type="InterPro" id="IPR050156">
    <property type="entry name" value="TC-AMP_synthase_SUA5"/>
</dbReference>
<dbReference type="GO" id="GO:0005886">
    <property type="term" value="C:plasma membrane"/>
    <property type="evidence" value="ECO:0007669"/>
    <property type="project" value="UniProtKB-SubCell"/>
</dbReference>
<evidence type="ECO:0000256" key="14">
    <source>
        <dbReference type="ARBA" id="ARBA00058524"/>
    </source>
</evidence>
<dbReference type="GO" id="GO:0006450">
    <property type="term" value="P:regulation of translational fidelity"/>
    <property type="evidence" value="ECO:0007669"/>
    <property type="project" value="TreeGrafter"/>
</dbReference>
<dbReference type="InterPro" id="IPR017945">
    <property type="entry name" value="DHBP_synth_RibB-like_a/b_dom"/>
</dbReference>
<dbReference type="EMBL" id="JWIN03000013">
    <property type="protein sequence ID" value="KAB1269344.1"/>
    <property type="molecule type" value="Genomic_DNA"/>
</dbReference>
<accession>A0A5N4DEL5</accession>
<comment type="subcellular location">
    <subcellularLocation>
        <location evidence="2">Cell membrane</location>
        <topology evidence="2">Peripheral membrane protein</topology>
    </subcellularLocation>
    <subcellularLocation>
        <location evidence="3">Cytoplasm</location>
    </subcellularLocation>
    <subcellularLocation>
        <location evidence="1">Mitochondrion</location>
    </subcellularLocation>
</comment>